<dbReference type="EMBL" id="CADCTG010000185">
    <property type="protein sequence ID" value="CAA9257712.1"/>
    <property type="molecule type" value="Genomic_DNA"/>
</dbReference>
<proteinExistence type="predicted"/>
<gene>
    <name evidence="2" type="ORF">AVDCRST_MAG08-2468</name>
</gene>
<feature type="region of interest" description="Disordered" evidence="1">
    <location>
        <begin position="1"/>
        <end position="51"/>
    </location>
</feature>
<name>A0A6J4IPY3_9PROT</name>
<evidence type="ECO:0000256" key="1">
    <source>
        <dbReference type="SAM" id="MobiDB-lite"/>
    </source>
</evidence>
<sequence>CSGTPGGAGPASSVARRTMPSPPSASGLRAAQHARHIPLPESRKRRGGTWL</sequence>
<feature type="non-terminal residue" evidence="2">
    <location>
        <position position="1"/>
    </location>
</feature>
<feature type="non-terminal residue" evidence="2">
    <location>
        <position position="51"/>
    </location>
</feature>
<evidence type="ECO:0000313" key="2">
    <source>
        <dbReference type="EMBL" id="CAA9257712.1"/>
    </source>
</evidence>
<organism evidence="2">
    <name type="scientific">uncultured Acetobacteraceae bacterium</name>
    <dbReference type="NCBI Taxonomy" id="169975"/>
    <lineage>
        <taxon>Bacteria</taxon>
        <taxon>Pseudomonadati</taxon>
        <taxon>Pseudomonadota</taxon>
        <taxon>Alphaproteobacteria</taxon>
        <taxon>Acetobacterales</taxon>
        <taxon>Acetobacteraceae</taxon>
        <taxon>environmental samples</taxon>
    </lineage>
</organism>
<dbReference type="AlphaFoldDB" id="A0A6J4IPY3"/>
<accession>A0A6J4IPY3</accession>
<reference evidence="2" key="1">
    <citation type="submission" date="2020-02" db="EMBL/GenBank/DDBJ databases">
        <authorList>
            <person name="Meier V. D."/>
        </authorList>
    </citation>
    <scope>NUCLEOTIDE SEQUENCE</scope>
    <source>
        <strain evidence="2">AVDCRST_MAG08</strain>
    </source>
</reference>
<protein>
    <submittedName>
        <fullName evidence="2">Uncharacterized protein</fullName>
    </submittedName>
</protein>